<organism evidence="2 3">
    <name type="scientific">Berryella wangjianweii</name>
    <dbReference type="NCBI Taxonomy" id="2734634"/>
    <lineage>
        <taxon>Bacteria</taxon>
        <taxon>Bacillati</taxon>
        <taxon>Actinomycetota</taxon>
        <taxon>Coriobacteriia</taxon>
        <taxon>Eggerthellales</taxon>
        <taxon>Eggerthellaceae</taxon>
        <taxon>Berryella</taxon>
    </lineage>
</organism>
<dbReference type="PANTHER" id="PTHR42754:SF1">
    <property type="entry name" value="LIPOPROTEIN"/>
    <property type="match status" value="1"/>
</dbReference>
<evidence type="ECO:0000313" key="3">
    <source>
        <dbReference type="Proteomes" id="UP000503297"/>
    </source>
</evidence>
<evidence type="ECO:0000313" key="2">
    <source>
        <dbReference type="EMBL" id="QKF07764.1"/>
    </source>
</evidence>
<dbReference type="RefSeq" id="WP_173165156.1">
    <property type="nucleotide sequence ID" value="NZ_CP053716.1"/>
</dbReference>
<dbReference type="SUPFAM" id="SSF50998">
    <property type="entry name" value="Quinoprotein alcohol dehydrogenase-like"/>
    <property type="match status" value="1"/>
</dbReference>
<dbReference type="Gene3D" id="3.40.50.12090">
    <property type="match status" value="1"/>
</dbReference>
<proteinExistence type="predicted"/>
<sequence length="1503" mass="153755">MVKTPERAASARDVSRTAFLSGLCGSLARKGAAVLSALALAVVGLAPLGDSAAHADEAPGALWAVGFGADGTGTVRSSTLVQVDAVFDAVQLDDGSVVAAAMFDGKGMTGVPGAKGLCDAALAFYGPDRKLTKTVYVGGKDNDSFQGIARTAAGGYVAVGWTGSGSTDGDFAGMVKKGPAKKWDAVICLFDAEGNLQKKALIGGAGKDAFNKVVQTSDGGFVAVGYTESTDGDFAGDKTGDDRDGLIVKYSADLQMEWKHVLKGTGKVGKSKALESLNGVVAVDDGVVAVGTTGSSDGDFDNLGRGKYDGVVAKFSNDGVKQWVKTYGGAENDSFYGVARDTDGCGMVIAGETSSTDGTFAGQAATEKPKGAVVRIDGEGNVMFATALSSEADTTAVKALPTKSGYLVSGTFNGSAGTFADVPSKGGRDAYVASMSIDGTVQKIVSFGGDSDDFVENMVPGVNGTHLLTGTFKSASFEGAALQGRFQGFAMGFADSLFQEQQQQGQVLPVEAYHLSEDRPSMMAAMLHKTAYAQRVGDAYQVTVYFVPATIMGSRQHPDRQGAALFDRAGDGSLVAADSDVYDPTTQVRAVTMTLSAERLAKPVRFSFEGMMGGGIRLMFDPDSMVEGLAPDFPKVTVKATDYPFSKKFAVGGSGADTPSEMALTPNGTYVVVGSTSSNDQDFTGRKPVVSSAFVAEYDAEGQLLRATTLSGAKRAGALSVSMDADGGYFVSGFLQDDEGAAPSGDFAALAGASSYGGRNGFVAKYDASGSLVWMKGLMASGTCQLQKVRATSDGGCIALGTMMAPAGGAAYEGPYADELKGLVNLAVIKYAADGSEQWHQVLSAPGGIVDSSGGLVCQPDGSYVVVSQFSAAAGSFSEAERFGGMFDVCAMGLSATGQRTFTAYYGGNADDNVSAAIPTSDGGFAFVGDTKSSDGTFAGKDNAFDNAYVVKCDAQGAVQWARTVKSSKASGFDAIAETDDGYVALGTSAGADHDFQNLARGEDDAFVARLGKDGSVASLKNIGGARADHGTDIAHLGDGRFAALVSTASSDGDMANLARGRNDGLVLASVDPKPLTDAVKQAQAVLDETVQSADGAGVRPGSYWAPAAAHTRLSEVLTQARVSVRSADTTAEGFARAAEQVSQALEAFKAERKQAASADKPKPGPDPAPEPGGWSLPKRLAGPVALDTMARIVEEGWSDGQQADTVVVATLEGYWDALAASALGGTQRAPILLTASNQLSAQAKQQIERLSPKRVYIVGGEAAVSAAVEEALRPLAGERGVKRLAGPTAVGTALAIAEEVRGQTTDTASDTCVIATVNGYYDALSVGPYAYAKKAPVYLAGPDGTLSGETLAAIRDAGYRRVVIAGGTAAVAAQVDVEVADALGIARAKVVRLAGQNAWSTSALVAKFAMSEGLGVSHLAVADGNGYWDALAGAALCGMKNSVLVLVPHDGPAAAGDAFGYDPHCIDEVVRPNGAKITHPYVFGGTSAVPGSTFEAFATALS</sequence>
<reference evidence="3" key="1">
    <citation type="submission" date="2020-05" db="EMBL/GenBank/DDBJ databases">
        <title>Novel species in genus Nocardioides.</title>
        <authorList>
            <person name="Zhang G."/>
        </authorList>
    </citation>
    <scope>NUCLEOTIDE SEQUENCE [LARGE SCALE GENOMIC DNA]</scope>
    <source>
        <strain evidence="3">zg-1050</strain>
    </source>
</reference>
<dbReference type="PANTHER" id="PTHR42754">
    <property type="entry name" value="ENDOGLUCANASE"/>
    <property type="match status" value="1"/>
</dbReference>
<dbReference type="Pfam" id="PF04122">
    <property type="entry name" value="CW_binding_2"/>
    <property type="match status" value="3"/>
</dbReference>
<accession>A0A6M8J2L8</accession>
<feature type="compositionally biased region" description="Basic and acidic residues" evidence="1">
    <location>
        <begin position="1151"/>
        <end position="1164"/>
    </location>
</feature>
<keyword evidence="3" id="KW-1185">Reference proteome</keyword>
<evidence type="ECO:0000256" key="1">
    <source>
        <dbReference type="SAM" id="MobiDB-lite"/>
    </source>
</evidence>
<protein>
    <recommendedName>
        <fullName evidence="4">Cell wall binding repeat 2</fullName>
    </recommendedName>
</protein>
<name>A0A6M8J2L8_9ACTN</name>
<dbReference type="EMBL" id="CP053716">
    <property type="protein sequence ID" value="QKF07764.1"/>
    <property type="molecule type" value="Genomic_DNA"/>
</dbReference>
<evidence type="ECO:0008006" key="4">
    <source>
        <dbReference type="Google" id="ProtNLM"/>
    </source>
</evidence>
<dbReference type="InterPro" id="IPR011047">
    <property type="entry name" value="Quinoprotein_ADH-like_sf"/>
</dbReference>
<gene>
    <name evidence="2" type="ORF">HLV38_06325</name>
</gene>
<feature type="region of interest" description="Disordered" evidence="1">
    <location>
        <begin position="1151"/>
        <end position="1180"/>
    </location>
</feature>
<dbReference type="KEGG" id="bwa:HLV38_06325"/>
<dbReference type="InterPro" id="IPR007253">
    <property type="entry name" value="Cell_wall-bd_2"/>
</dbReference>
<dbReference type="Proteomes" id="UP000503297">
    <property type="component" value="Chromosome"/>
</dbReference>
<dbReference type="SUPFAM" id="SSF63829">
    <property type="entry name" value="Calcium-dependent phosphotriesterase"/>
    <property type="match status" value="1"/>
</dbReference>